<sequence>LRDDFRQTPSDVVVAAGEPAVMECIPPRGHPEPTISWKRNNVKVNDKDERIT</sequence>
<dbReference type="Proteomes" id="UP001529510">
    <property type="component" value="Unassembled WGS sequence"/>
</dbReference>
<dbReference type="SUPFAM" id="SSF48726">
    <property type="entry name" value="Immunoglobulin"/>
    <property type="match status" value="1"/>
</dbReference>
<dbReference type="EMBL" id="JAMKFB020000010">
    <property type="protein sequence ID" value="KAL0182749.1"/>
    <property type="molecule type" value="Genomic_DNA"/>
</dbReference>
<gene>
    <name evidence="2" type="ORF">M9458_022124</name>
</gene>
<reference evidence="2 3" key="1">
    <citation type="submission" date="2024-05" db="EMBL/GenBank/DDBJ databases">
        <title>Genome sequencing and assembly of Indian major carp, Cirrhinus mrigala (Hamilton, 1822).</title>
        <authorList>
            <person name="Mohindra V."/>
            <person name="Chowdhury L.M."/>
            <person name="Lal K."/>
            <person name="Jena J.K."/>
        </authorList>
    </citation>
    <scope>NUCLEOTIDE SEQUENCE [LARGE SCALE GENOMIC DNA]</scope>
    <source>
        <strain evidence="2">CM1030</strain>
        <tissue evidence="2">Blood</tissue>
    </source>
</reference>
<name>A0ABD0Q921_CIRMR</name>
<keyword evidence="3" id="KW-1185">Reference proteome</keyword>
<accession>A0ABD0Q921</accession>
<feature type="non-terminal residue" evidence="2">
    <location>
        <position position="52"/>
    </location>
</feature>
<dbReference type="InterPro" id="IPR013783">
    <property type="entry name" value="Ig-like_fold"/>
</dbReference>
<dbReference type="PROSITE" id="PS50835">
    <property type="entry name" value="IG_LIKE"/>
    <property type="match status" value="1"/>
</dbReference>
<protein>
    <recommendedName>
        <fullName evidence="1">Ig-like domain-containing protein</fullName>
    </recommendedName>
</protein>
<dbReference type="AlphaFoldDB" id="A0ABD0Q921"/>
<organism evidence="2 3">
    <name type="scientific">Cirrhinus mrigala</name>
    <name type="common">Mrigala</name>
    <dbReference type="NCBI Taxonomy" id="683832"/>
    <lineage>
        <taxon>Eukaryota</taxon>
        <taxon>Metazoa</taxon>
        <taxon>Chordata</taxon>
        <taxon>Craniata</taxon>
        <taxon>Vertebrata</taxon>
        <taxon>Euteleostomi</taxon>
        <taxon>Actinopterygii</taxon>
        <taxon>Neopterygii</taxon>
        <taxon>Teleostei</taxon>
        <taxon>Ostariophysi</taxon>
        <taxon>Cypriniformes</taxon>
        <taxon>Cyprinidae</taxon>
        <taxon>Labeoninae</taxon>
        <taxon>Labeonini</taxon>
        <taxon>Cirrhinus</taxon>
    </lineage>
</organism>
<proteinExistence type="predicted"/>
<comment type="caution">
    <text evidence="2">The sequence shown here is derived from an EMBL/GenBank/DDBJ whole genome shotgun (WGS) entry which is preliminary data.</text>
</comment>
<dbReference type="InterPro" id="IPR036179">
    <property type="entry name" value="Ig-like_dom_sf"/>
</dbReference>
<evidence type="ECO:0000259" key="1">
    <source>
        <dbReference type="PROSITE" id="PS50835"/>
    </source>
</evidence>
<dbReference type="Gene3D" id="2.60.40.10">
    <property type="entry name" value="Immunoglobulins"/>
    <property type="match status" value="1"/>
</dbReference>
<evidence type="ECO:0000313" key="3">
    <source>
        <dbReference type="Proteomes" id="UP001529510"/>
    </source>
</evidence>
<feature type="domain" description="Ig-like" evidence="1">
    <location>
        <begin position="3"/>
        <end position="52"/>
    </location>
</feature>
<evidence type="ECO:0000313" key="2">
    <source>
        <dbReference type="EMBL" id="KAL0182749.1"/>
    </source>
</evidence>
<dbReference type="Pfam" id="PF13927">
    <property type="entry name" value="Ig_3"/>
    <property type="match status" value="1"/>
</dbReference>
<feature type="non-terminal residue" evidence="2">
    <location>
        <position position="1"/>
    </location>
</feature>
<dbReference type="InterPro" id="IPR007110">
    <property type="entry name" value="Ig-like_dom"/>
</dbReference>